<dbReference type="VEuPathDB" id="FungiDB:M_BR32_EuGene_00099431"/>
<proteinExistence type="predicted"/>
<dbReference type="EMBL" id="CP034206">
    <property type="protein sequence ID" value="QBZ59798.1"/>
    <property type="molecule type" value="Genomic_DNA"/>
</dbReference>
<dbReference type="AlphaFoldDB" id="A0A4P7NAL0"/>
<organism evidence="1 2">
    <name type="scientific">Pyricularia oryzae</name>
    <name type="common">Rice blast fungus</name>
    <name type="synonym">Magnaporthe oryzae</name>
    <dbReference type="NCBI Taxonomy" id="318829"/>
    <lineage>
        <taxon>Eukaryota</taxon>
        <taxon>Fungi</taxon>
        <taxon>Dikarya</taxon>
        <taxon>Ascomycota</taxon>
        <taxon>Pezizomycotina</taxon>
        <taxon>Sordariomycetes</taxon>
        <taxon>Sordariomycetidae</taxon>
        <taxon>Magnaporthales</taxon>
        <taxon>Pyriculariaceae</taxon>
        <taxon>Pyricularia</taxon>
    </lineage>
</organism>
<sequence>MSGKSILPSYHVPADTSPGAGGRGRHHVHHTKAQHHYSPSRRKKSRWCCCGAAGGSPLRLRHLVVLFFTLLFIFYVTDCLHLYKRISLKKETGITHLQTTTWNFRFSRGPIDFSMGTFQSRDFVDITYNPR</sequence>
<evidence type="ECO:0000313" key="1">
    <source>
        <dbReference type="EMBL" id="QBZ59798.1"/>
    </source>
</evidence>
<protein>
    <submittedName>
        <fullName evidence="1">Uncharacterized protein</fullName>
    </submittedName>
</protein>
<gene>
    <name evidence="1" type="ORF">PoMZ_04762</name>
</gene>
<name>A0A4P7NAL0_PYROR</name>
<dbReference type="Proteomes" id="UP000294847">
    <property type="component" value="Chromosome 3"/>
</dbReference>
<evidence type="ECO:0000313" key="2">
    <source>
        <dbReference type="Proteomes" id="UP000294847"/>
    </source>
</evidence>
<reference evidence="1 2" key="1">
    <citation type="journal article" date="2019" name="Mol. Biol. Evol.">
        <title>Blast fungal genomes show frequent chromosomal changes, gene gains and losses, and effector gene turnover.</title>
        <authorList>
            <person name="Gomez Luciano L.B."/>
            <person name="Jason Tsai I."/>
            <person name="Chuma I."/>
            <person name="Tosa Y."/>
            <person name="Chen Y.H."/>
            <person name="Li J.Y."/>
            <person name="Li M.Y."/>
            <person name="Jade Lu M.Y."/>
            <person name="Nakayashiki H."/>
            <person name="Li W.H."/>
        </authorList>
    </citation>
    <scope>NUCLEOTIDE SEQUENCE [LARGE SCALE GENOMIC DNA]</scope>
    <source>
        <strain evidence="1">MZ5-1-6</strain>
    </source>
</reference>
<accession>A0A4P7NAL0</accession>